<dbReference type="GO" id="GO:0003676">
    <property type="term" value="F:nucleic acid binding"/>
    <property type="evidence" value="ECO:0007669"/>
    <property type="project" value="InterPro"/>
</dbReference>
<dbReference type="InterPro" id="IPR011545">
    <property type="entry name" value="DEAD/DEAH_box_helicase_dom"/>
</dbReference>
<evidence type="ECO:0000256" key="3">
    <source>
        <dbReference type="ARBA" id="ARBA00022806"/>
    </source>
</evidence>
<dbReference type="InterPro" id="IPR001650">
    <property type="entry name" value="Helicase_C-like"/>
</dbReference>
<evidence type="ECO:0000313" key="8">
    <source>
        <dbReference type="Proteomes" id="UP000838412"/>
    </source>
</evidence>
<dbReference type="GO" id="GO:0004386">
    <property type="term" value="F:helicase activity"/>
    <property type="evidence" value="ECO:0007669"/>
    <property type="project" value="UniProtKB-KW"/>
</dbReference>
<dbReference type="Proteomes" id="UP000838412">
    <property type="component" value="Chromosome 4"/>
</dbReference>
<dbReference type="EMBL" id="OV696689">
    <property type="protein sequence ID" value="CAH1263418.1"/>
    <property type="molecule type" value="Genomic_DNA"/>
</dbReference>
<evidence type="ECO:0000256" key="4">
    <source>
        <dbReference type="ARBA" id="ARBA00022840"/>
    </source>
</evidence>
<dbReference type="CDD" id="cd18787">
    <property type="entry name" value="SF2_C_DEAD"/>
    <property type="match status" value="1"/>
</dbReference>
<dbReference type="InterPro" id="IPR027417">
    <property type="entry name" value="P-loop_NTPase"/>
</dbReference>
<keyword evidence="1" id="KW-0547">Nucleotide-binding</keyword>
<evidence type="ECO:0000259" key="6">
    <source>
        <dbReference type="SMART" id="SM00490"/>
    </source>
</evidence>
<keyword evidence="8" id="KW-1185">Reference proteome</keyword>
<gene>
    <name evidence="7" type="primary">DDX28</name>
    <name evidence="7" type="ORF">BLAG_LOCUS18120</name>
</gene>
<dbReference type="SMART" id="SM00490">
    <property type="entry name" value="HELICc"/>
    <property type="match status" value="1"/>
</dbReference>
<dbReference type="Pfam" id="PF00270">
    <property type="entry name" value="DEAD"/>
    <property type="match status" value="1"/>
</dbReference>
<feature type="domain" description="Helicase ATP-binding" evidence="5">
    <location>
        <begin position="187"/>
        <end position="410"/>
    </location>
</feature>
<dbReference type="GO" id="GO:0016787">
    <property type="term" value="F:hydrolase activity"/>
    <property type="evidence" value="ECO:0007669"/>
    <property type="project" value="UniProtKB-KW"/>
</dbReference>
<evidence type="ECO:0000259" key="5">
    <source>
        <dbReference type="SMART" id="SM00487"/>
    </source>
</evidence>
<proteinExistence type="predicted"/>
<evidence type="ECO:0000313" key="7">
    <source>
        <dbReference type="EMBL" id="CAH1263418.1"/>
    </source>
</evidence>
<dbReference type="Gene3D" id="3.40.50.300">
    <property type="entry name" value="P-loop containing nucleotide triphosphate hydrolases"/>
    <property type="match status" value="2"/>
</dbReference>
<keyword evidence="4" id="KW-0067">ATP-binding</keyword>
<organism evidence="7 8">
    <name type="scientific">Branchiostoma lanceolatum</name>
    <name type="common">Common lancelet</name>
    <name type="synonym">Amphioxus lanceolatum</name>
    <dbReference type="NCBI Taxonomy" id="7740"/>
    <lineage>
        <taxon>Eukaryota</taxon>
        <taxon>Metazoa</taxon>
        <taxon>Chordata</taxon>
        <taxon>Cephalochordata</taxon>
        <taxon>Leptocardii</taxon>
        <taxon>Amphioxiformes</taxon>
        <taxon>Branchiostomatidae</taxon>
        <taxon>Branchiostoma</taxon>
    </lineage>
</organism>
<dbReference type="OrthoDB" id="10256233at2759"/>
<dbReference type="PANTHER" id="PTHR47960">
    <property type="entry name" value="DEAD-BOX ATP-DEPENDENT RNA HELICASE 50"/>
    <property type="match status" value="1"/>
</dbReference>
<dbReference type="AlphaFoldDB" id="A0A8J9ZTQ4"/>
<dbReference type="Pfam" id="PF00271">
    <property type="entry name" value="Helicase_C"/>
    <property type="match status" value="1"/>
</dbReference>
<sequence length="586" mass="64173">MAAPLEICTFCRLARFGVLVRSLGRTTTIDPSRYIVQHRDKVDINISRCYVSEAARQNVIRIPQYLNRRLDQIKKAKSLGKNSVPLARPGRIVISCKRKEFNHYGGQTLGKFDVPALASKGWKHKKSVGDHFTIVGYTKNPALLPVPEEEGTDKGKTVVTEGGDKPLTTFGGLPLEEGILDGLRAMNMAVPTKIQAAAIPAILSGKNVLCAAETGSGKTLCYVVPLLQSLLPEVRESDTDVAQREQGRPLAVIVVPARELTDQVMTVLKTFNSALGKPFKLQIVVGGQGIGNIKKKLEKQVDILVITPGVLNKALYKGFLGMDWVRYLVLDEIDTLLDDSFSDLTLEAISCCQVRVSDVGGVGDGTQVIMAGATMPKRTAEVLGEVVPMESLVTVTTPALHRVMPHVSQKFLRVKPSSKAATLLELVKQDVNEGCPVIVFCNTFSSADWLSHTLRENNIKHSKITGKLSASVRVGIFKEFQDGLTDVLVCTDIASRGLDTVRVQHVINFDFPGAVSDYIHRVGRVGRVGSRSTGKVTSLVCQPYEVDMLWKIETAVRRQAALKGVDANITRKIAKRFMDEFDFPED</sequence>
<dbReference type="SMART" id="SM00487">
    <property type="entry name" value="DEXDc"/>
    <property type="match status" value="1"/>
</dbReference>
<name>A0A8J9ZTQ4_BRALA</name>
<dbReference type="GO" id="GO:0005524">
    <property type="term" value="F:ATP binding"/>
    <property type="evidence" value="ECO:0007669"/>
    <property type="project" value="UniProtKB-KW"/>
</dbReference>
<dbReference type="InterPro" id="IPR014001">
    <property type="entry name" value="Helicase_ATP-bd"/>
</dbReference>
<reference evidence="7" key="1">
    <citation type="submission" date="2022-01" db="EMBL/GenBank/DDBJ databases">
        <authorList>
            <person name="Braso-Vives M."/>
        </authorList>
    </citation>
    <scope>NUCLEOTIDE SEQUENCE</scope>
</reference>
<keyword evidence="2" id="KW-0378">Hydrolase</keyword>
<evidence type="ECO:0000256" key="2">
    <source>
        <dbReference type="ARBA" id="ARBA00022801"/>
    </source>
</evidence>
<accession>A0A8J9ZTQ4</accession>
<feature type="domain" description="Helicase C-terminal" evidence="6">
    <location>
        <begin position="448"/>
        <end position="529"/>
    </location>
</feature>
<protein>
    <submittedName>
        <fullName evidence="7">DDX28 protein</fullName>
    </submittedName>
</protein>
<dbReference type="SUPFAM" id="SSF52540">
    <property type="entry name" value="P-loop containing nucleoside triphosphate hydrolases"/>
    <property type="match status" value="1"/>
</dbReference>
<evidence type="ECO:0000256" key="1">
    <source>
        <dbReference type="ARBA" id="ARBA00022741"/>
    </source>
</evidence>
<keyword evidence="3" id="KW-0347">Helicase</keyword>